<protein>
    <submittedName>
        <fullName evidence="2">Uncharacterized protein</fullName>
    </submittedName>
</protein>
<evidence type="ECO:0000313" key="3">
    <source>
        <dbReference type="Proteomes" id="UP000194474"/>
    </source>
</evidence>
<sequence length="90" mass="9639">MVHTMSDLEQSGTPSIDLPVRQEPATPRPSLAFSAPTAAFVSQLIAARAQMPTQRARRIGTAEGAVGAYGQTARLSEKRMPQGYRKTVVA</sequence>
<name>A0A1Y6GEL9_9HYPH</name>
<organism evidence="2 3">
    <name type="scientific">Devosia lucknowensis</name>
    <dbReference type="NCBI Taxonomy" id="1096929"/>
    <lineage>
        <taxon>Bacteria</taxon>
        <taxon>Pseudomonadati</taxon>
        <taxon>Pseudomonadota</taxon>
        <taxon>Alphaproteobacteria</taxon>
        <taxon>Hyphomicrobiales</taxon>
        <taxon>Devosiaceae</taxon>
        <taxon>Devosia</taxon>
    </lineage>
</organism>
<gene>
    <name evidence="2" type="ORF">SAMN06295905_3574</name>
</gene>
<evidence type="ECO:0000313" key="2">
    <source>
        <dbReference type="EMBL" id="SMQ86270.1"/>
    </source>
</evidence>
<dbReference type="AlphaFoldDB" id="A0A1Y6GEL9"/>
<evidence type="ECO:0000256" key="1">
    <source>
        <dbReference type="SAM" id="MobiDB-lite"/>
    </source>
</evidence>
<dbReference type="EMBL" id="FXWK01000002">
    <property type="protein sequence ID" value="SMQ86270.1"/>
    <property type="molecule type" value="Genomic_DNA"/>
</dbReference>
<feature type="region of interest" description="Disordered" evidence="1">
    <location>
        <begin position="1"/>
        <end position="31"/>
    </location>
</feature>
<dbReference type="Proteomes" id="UP000194474">
    <property type="component" value="Unassembled WGS sequence"/>
</dbReference>
<accession>A0A1Y6GEL9</accession>
<proteinExistence type="predicted"/>
<reference evidence="3" key="1">
    <citation type="submission" date="2017-04" db="EMBL/GenBank/DDBJ databases">
        <authorList>
            <person name="Varghese N."/>
            <person name="Submissions S."/>
        </authorList>
    </citation>
    <scope>NUCLEOTIDE SEQUENCE [LARGE SCALE GENOMIC DNA]</scope>
</reference>
<keyword evidence="3" id="KW-1185">Reference proteome</keyword>